<dbReference type="Pfam" id="PF00534">
    <property type="entry name" value="Glycos_transf_1"/>
    <property type="match status" value="1"/>
</dbReference>
<evidence type="ECO:0000313" key="3">
    <source>
        <dbReference type="EMBL" id="MDN3204738.1"/>
    </source>
</evidence>
<name>A0ABT7YDY5_9BACT</name>
<dbReference type="Pfam" id="PF13439">
    <property type="entry name" value="Glyco_transf_4"/>
    <property type="match status" value="1"/>
</dbReference>
<keyword evidence="3" id="KW-0328">Glycosyltransferase</keyword>
<protein>
    <submittedName>
        <fullName evidence="3">Glycosyltransferase family 4 protein</fullName>
        <ecNumber evidence="3">2.4.-.-</ecNumber>
    </submittedName>
</protein>
<dbReference type="CDD" id="cd03801">
    <property type="entry name" value="GT4_PimA-like"/>
    <property type="match status" value="1"/>
</dbReference>
<gene>
    <name evidence="3" type="ORF">QVH07_11290</name>
</gene>
<sequence length="366" mass="41026">MKILQIIDTLNPGGAERMAVNLANAFDGVGVDHKLIVSRRDGGLNKQVKSQDRLVFLGKKSTLDFGAFQKLRKVVAVFRPDVIHAHGTSIYWAVALKYLNSDFKLIWHDHLGISEEVLKTNPRKELALMSSKIDFIITADEKTREHWINKKLKDADLIRYLGNFPQLSIIKTPDNEIFTFVHLANYRSEKGHMTLIEAAKILSDQKLDFQVRMVGAAIDSSWKEKVKAKVMKEGLEKFILVEDASENVDALLSEVNAGLVTSDREGLPVALLEYGLAALPVISTKVGQCPKVLLNGEFGYLIDPGSSAQLAEAMRDMIGNSEIVKTKAKEFQVHVEKHYGFEQFFKDYNQILKQLNIPVESVPAHD</sequence>
<evidence type="ECO:0000313" key="4">
    <source>
        <dbReference type="Proteomes" id="UP001171916"/>
    </source>
</evidence>
<dbReference type="InterPro" id="IPR001296">
    <property type="entry name" value="Glyco_trans_1"/>
</dbReference>
<organism evidence="3 4">
    <name type="scientific">Algoriphagus sediminis</name>
    <dbReference type="NCBI Taxonomy" id="3057113"/>
    <lineage>
        <taxon>Bacteria</taxon>
        <taxon>Pseudomonadati</taxon>
        <taxon>Bacteroidota</taxon>
        <taxon>Cytophagia</taxon>
        <taxon>Cytophagales</taxon>
        <taxon>Cyclobacteriaceae</taxon>
        <taxon>Algoriphagus</taxon>
    </lineage>
</organism>
<dbReference type="PANTHER" id="PTHR12526:SF630">
    <property type="entry name" value="GLYCOSYLTRANSFERASE"/>
    <property type="match status" value="1"/>
</dbReference>
<keyword evidence="4" id="KW-1185">Reference proteome</keyword>
<accession>A0ABT7YDY5</accession>
<dbReference type="Gene3D" id="3.40.50.2000">
    <property type="entry name" value="Glycogen Phosphorylase B"/>
    <property type="match status" value="2"/>
</dbReference>
<proteinExistence type="predicted"/>
<dbReference type="GO" id="GO:0016757">
    <property type="term" value="F:glycosyltransferase activity"/>
    <property type="evidence" value="ECO:0007669"/>
    <property type="project" value="UniProtKB-KW"/>
</dbReference>
<dbReference type="RefSeq" id="WP_290000444.1">
    <property type="nucleotide sequence ID" value="NZ_JAUEPH010000004.1"/>
</dbReference>
<dbReference type="InterPro" id="IPR028098">
    <property type="entry name" value="Glyco_trans_4-like_N"/>
</dbReference>
<dbReference type="SUPFAM" id="SSF53756">
    <property type="entry name" value="UDP-Glycosyltransferase/glycogen phosphorylase"/>
    <property type="match status" value="1"/>
</dbReference>
<feature type="domain" description="Glycosyl transferase family 1" evidence="1">
    <location>
        <begin position="178"/>
        <end position="322"/>
    </location>
</feature>
<reference evidence="3" key="1">
    <citation type="submission" date="2023-06" db="EMBL/GenBank/DDBJ databases">
        <title>Robiginitalea aurantiacus sp. nov. and Algoriphagus sediminis sp. nov., isolated from coastal sediment.</title>
        <authorList>
            <person name="Zhou Z.Y."/>
            <person name="An J."/>
            <person name="Jia Y.W."/>
            <person name="Du Z.J."/>
        </authorList>
    </citation>
    <scope>NUCLEOTIDE SEQUENCE</scope>
    <source>
        <strain evidence="3">C2-7</strain>
    </source>
</reference>
<dbReference type="Proteomes" id="UP001171916">
    <property type="component" value="Unassembled WGS sequence"/>
</dbReference>
<comment type="caution">
    <text evidence="3">The sequence shown here is derived from an EMBL/GenBank/DDBJ whole genome shotgun (WGS) entry which is preliminary data.</text>
</comment>
<dbReference type="PANTHER" id="PTHR12526">
    <property type="entry name" value="GLYCOSYLTRANSFERASE"/>
    <property type="match status" value="1"/>
</dbReference>
<dbReference type="EC" id="2.4.-.-" evidence="3"/>
<feature type="domain" description="Glycosyltransferase subfamily 4-like N-terminal" evidence="2">
    <location>
        <begin position="12"/>
        <end position="151"/>
    </location>
</feature>
<evidence type="ECO:0000259" key="1">
    <source>
        <dbReference type="Pfam" id="PF00534"/>
    </source>
</evidence>
<evidence type="ECO:0000259" key="2">
    <source>
        <dbReference type="Pfam" id="PF13439"/>
    </source>
</evidence>
<keyword evidence="3" id="KW-0808">Transferase</keyword>
<dbReference type="EMBL" id="JAUEPH010000004">
    <property type="protein sequence ID" value="MDN3204738.1"/>
    <property type="molecule type" value="Genomic_DNA"/>
</dbReference>